<name>A0A857KSL4_9ACTN</name>
<reference evidence="1" key="1">
    <citation type="journal article" date="2021" name="Nat. Microbiol.">
        <title>Cocultivation of an ultrasmall environmental parasitic bacterium with lytic ability against bacteria associated with wastewater foams.</title>
        <authorList>
            <person name="Batinovic S."/>
            <person name="Rose J.J.A."/>
            <person name="Ratcliffe J."/>
            <person name="Seviour R.J."/>
            <person name="Petrovski S."/>
        </authorList>
    </citation>
    <scope>NUCLEOTIDE SEQUENCE</scope>
    <source>
        <strain evidence="1">CON44</strain>
    </source>
</reference>
<accession>A0A857KSL4</accession>
<gene>
    <name evidence="1" type="ORF">GII30_01235</name>
</gene>
<organism evidence="1">
    <name type="scientific">Gordonia amarae</name>
    <dbReference type="NCBI Taxonomy" id="36821"/>
    <lineage>
        <taxon>Bacteria</taxon>
        <taxon>Bacillati</taxon>
        <taxon>Actinomycetota</taxon>
        <taxon>Actinomycetes</taxon>
        <taxon>Mycobacteriales</taxon>
        <taxon>Gordoniaceae</taxon>
        <taxon>Gordonia</taxon>
    </lineage>
</organism>
<dbReference type="EMBL" id="CP045810">
    <property type="protein sequence ID" value="QHN37989.1"/>
    <property type="molecule type" value="Genomic_DNA"/>
</dbReference>
<protein>
    <submittedName>
        <fullName evidence="1">Uncharacterized protein</fullName>
    </submittedName>
</protein>
<dbReference type="RefSeq" id="WP_005189151.1">
    <property type="nucleotide sequence ID" value="NZ_CP045804.1"/>
</dbReference>
<evidence type="ECO:0000313" key="1">
    <source>
        <dbReference type="EMBL" id="QHN37989.1"/>
    </source>
</evidence>
<sequence>MELGYRAILRLDDGESAIEVAESQLSAWLRSKGRSGIDTFDWDGAGIYRVGPSATLTVVHADDYRDESRRRLYRLQERNSGSTWEVSLRAFDTPRSRSHAQSLTIDVSTDLADEPRVAVAKVAPPKLARMILESHSARDGAASLSGRPLMVRGDEAQEVLAAIKDTDRTAAVVVAPAPWGREHEAEWQQVVTSLTRESVGVAATYILDEDATGIVAAGLPASHTVANGVVRTFGPHVDTDAPDDRLRHLMLFPDTLARSLSPSRKVAAPLAKRHAESTRLRMVTRELPPDLRRGIDVLRRAEADQQRSQTVASRVSAYESELRASPAPNSGQSGLMSYIGTLVKRWLKADRVDEKSILDLGAKLEAQAVEIKLLNEQFDSLADENGRVRDELDSTRDQFDELHLAVTIAEDAVRDNEREMSVLRNKLVSAGASEDAYVEPLADIWDAPDDMYELLARITPGTKTHPVFDQVVFTGDQDAAFEIEKRGQGMRYAHAFWDYIHVLYDYAGGKERGDVTCGVHQYLKSDQLDGHKCSPERHAPTESDTTLKRWGKERTFPVPKVVNHDEEIRMAAHFKPTWTDTFAPRMHYFDDTDGTGKIYVGYIGRHLTNTKS</sequence>
<proteinExistence type="predicted"/>
<dbReference type="AlphaFoldDB" id="A0A857KSL4"/>